<evidence type="ECO:0000256" key="1">
    <source>
        <dbReference type="ARBA" id="ARBA00022729"/>
    </source>
</evidence>
<gene>
    <name evidence="2" type="ORF">DBRI00130_LOCUS17203</name>
</gene>
<dbReference type="InterPro" id="IPR014755">
    <property type="entry name" value="Cu-Rt/internalin_Ig-like"/>
</dbReference>
<reference evidence="2" key="1">
    <citation type="submission" date="2021-01" db="EMBL/GenBank/DDBJ databases">
        <authorList>
            <person name="Corre E."/>
            <person name="Pelletier E."/>
            <person name="Niang G."/>
            <person name="Scheremetjew M."/>
            <person name="Finn R."/>
            <person name="Kale V."/>
            <person name="Holt S."/>
            <person name="Cochrane G."/>
            <person name="Meng A."/>
            <person name="Brown T."/>
            <person name="Cohen L."/>
        </authorList>
    </citation>
    <scope>NUCLEOTIDE SEQUENCE</scope>
    <source>
        <strain evidence="2">GSO104</strain>
    </source>
</reference>
<dbReference type="EMBL" id="HBNS01021704">
    <property type="protein sequence ID" value="CAE4611635.1"/>
    <property type="molecule type" value="Transcribed_RNA"/>
</dbReference>
<name>A0A7S4RE30_9STRA</name>
<accession>A0A7S4RE30</accession>
<dbReference type="Gene3D" id="2.60.40.1220">
    <property type="match status" value="1"/>
</dbReference>
<protein>
    <submittedName>
        <fullName evidence="2">Uncharacterized protein</fullName>
    </submittedName>
</protein>
<organism evidence="2">
    <name type="scientific">Ditylum brightwellii</name>
    <dbReference type="NCBI Taxonomy" id="49249"/>
    <lineage>
        <taxon>Eukaryota</taxon>
        <taxon>Sar</taxon>
        <taxon>Stramenopiles</taxon>
        <taxon>Ochrophyta</taxon>
        <taxon>Bacillariophyta</taxon>
        <taxon>Mediophyceae</taxon>
        <taxon>Lithodesmiophycidae</taxon>
        <taxon>Lithodesmiales</taxon>
        <taxon>Lithodesmiaceae</taxon>
        <taxon>Ditylum</taxon>
    </lineage>
</organism>
<proteinExistence type="predicted"/>
<keyword evidence="1" id="KW-0732">Signal</keyword>
<dbReference type="AlphaFoldDB" id="A0A7S4RE30"/>
<sequence>MFVVVVFSLVPRTRFSLYLSQCHACSNIHAPSFYLLQMPVVSKAACTDLVAEETWQIEKDANGVFLVSSVGVDIAYGDCTDLATKAKELNPDIAYENYLIGDGQCHSAVDSFLAGEGIVRSHLEIVLVEGHPTKEQITVTFNHEVEDGAVGAFTIEGLTINSAALHPDNKAVLILQTSLQTYGTEYTLVTKNAISKRSANMVVLPVGTTAPFYAIEYGLSNAKGAENYNLALELDIPTSPTWGNTGVPAYTYGTEPISYFSRVAYFLELESEQYGWQWVWVSMDAFTQNVMNLGFPTRGAGSVVYDQYVDNVNILSNQPQITPCDDSELSGQKARLEFWPYSYGTSNSESVPFASNSLYDWGDDMNTGTYGSMQIHVPSYGEVLFGVNRWARNDPKIDIGIGNQPTGHPDWTFAENSDIYTLKKLSVLVSKEDNIDPAVFAPNNEAVGTADTEGYKLVYDLPVATQAAYGTSLVPYHVDYHKSVGTFERIAYYIELDDNWLWVSMNAFTDDASKIGVPTFASGAIFQQAVEDVNVFSSLAGMEASGITGNIEFWPNDYSTQNIKGIPNASDTAYDFGDIMRTTGDHGSMQIHNTAKRMTIFAYNNWNSNRVGAIGIGPNVVGEPDWTFADNAGKYTTKRIQVFVK</sequence>
<evidence type="ECO:0000313" key="2">
    <source>
        <dbReference type="EMBL" id="CAE4611635.1"/>
    </source>
</evidence>